<dbReference type="VEuPathDB" id="MicrosporidiaDB:AAJ76_3900015458"/>
<dbReference type="AlphaFoldDB" id="A0A0F9ZB30"/>
<accession>A0A0F9ZB30</accession>
<name>A0A0F9ZB30_9MICR</name>
<dbReference type="VEuPathDB" id="MicrosporidiaDB:NCER_101654"/>
<reference evidence="1 2" key="1">
    <citation type="journal article" date="2015" name="Environ. Microbiol.">
        <title>Genome analyses suggest the presence of polyploidy and recent human-driven expansions in eight global populations of the honeybee pathogen Nosema ceranae.</title>
        <authorList>
            <person name="Pelin A."/>
            <person name="Selman M."/>
            <person name="Aris-Brosou S."/>
            <person name="Farinelli L."/>
            <person name="Corradi N."/>
        </authorList>
    </citation>
    <scope>NUCLEOTIDE SEQUENCE [LARGE SCALE GENOMIC DNA]</scope>
    <source>
        <strain evidence="1 2">PA08 1199</strain>
    </source>
</reference>
<dbReference type="GeneID" id="36320367"/>
<gene>
    <name evidence="1" type="ORF">AAJ76_3900015458</name>
</gene>
<dbReference type="EMBL" id="JPQZ01000039">
    <property type="protein sequence ID" value="KKO74914.1"/>
    <property type="molecule type" value="Genomic_DNA"/>
</dbReference>
<comment type="caution">
    <text evidence="1">The sequence shown here is derived from an EMBL/GenBank/DDBJ whole genome shotgun (WGS) entry which is preliminary data.</text>
</comment>
<dbReference type="VEuPathDB" id="MicrosporidiaDB:G9O61_00g020220"/>
<evidence type="ECO:0000313" key="1">
    <source>
        <dbReference type="EMBL" id="KKO74914.1"/>
    </source>
</evidence>
<evidence type="ECO:0000313" key="2">
    <source>
        <dbReference type="Proteomes" id="UP000034350"/>
    </source>
</evidence>
<protein>
    <submittedName>
        <fullName evidence="1">Uncharacterized protein</fullName>
    </submittedName>
</protein>
<organism evidence="1 2">
    <name type="scientific">Vairimorpha ceranae</name>
    <dbReference type="NCBI Taxonomy" id="40302"/>
    <lineage>
        <taxon>Eukaryota</taxon>
        <taxon>Fungi</taxon>
        <taxon>Fungi incertae sedis</taxon>
        <taxon>Microsporidia</taxon>
        <taxon>Nosematidae</taxon>
        <taxon>Vairimorpha</taxon>
    </lineage>
</organism>
<keyword evidence="2" id="KW-1185">Reference proteome</keyword>
<dbReference type="Proteomes" id="UP000034350">
    <property type="component" value="Unassembled WGS sequence"/>
</dbReference>
<sequence>MFLLKRVTNFQKHKYFYKLEDEIFVITSSTVERFDKNLSLLDIIDFRDKILSTICDGNIYILTLTHFIDLKNNIKIYLEHKYKKMHKYKDLILFVSTNKLAFFEYKNNILKLKWEYVKKNEDVFVKDNLIFILENNYIYCYEYFNKILLRKAHNLSIECYNKNKDKLGINKLIIGQKSIVLCQEDKMLILEECERFFDFKNFTVFKHNDKTSCYDNHLKQYYTNEEMLIKASNYKFEIFNLLLSLDYYDKELDLFIYNNQIVKEPKINLYKICKRPGLVNLRNIKYNFTYDSTSNIDPITDNCYSADTFFIQLRNLQYGFQTSKYIILISDIKIYRYVIDDKKVYFLDYKIFENLLFVNYSFLYYSANNNYFIYEFDTQTTFKYYNTRIKDILKNKDKLSIVTNSMIKIYKINYTKYDKIQMNVNNDTDQLCVENTLNNFLDKEVQLNLINSEYKLCKGEFCINLGKNVVYFNVDKYFIYVGTTEDVKIYKINNINKPFIKLNYGLNNKLINPEINYDNVPLVVCVHENMIFINTKSGLAIYKNNTLYRKDPISRNISSFYISNNKIYSNDSSKFLIVQDFNFAILGIIFIGENIKTYFEENNKITLKTDINNIIEIKETTTGKDADYFNNYPRINFVVNVKRKT</sequence>
<proteinExistence type="predicted"/>
<dbReference type="RefSeq" id="XP_024330656.1">
    <property type="nucleotide sequence ID" value="XM_024475424.1"/>
</dbReference>